<keyword evidence="2" id="KW-1185">Reference proteome</keyword>
<comment type="caution">
    <text evidence="1">The sequence shown here is derived from an EMBL/GenBank/DDBJ whole genome shotgun (WGS) entry which is preliminary data.</text>
</comment>
<reference evidence="1 2" key="1">
    <citation type="submission" date="2021-10" db="EMBL/GenBank/DDBJ databases">
        <title>Genome sequencing of Xanthomonas strains from NCPPB.</title>
        <authorList>
            <person name="Hussein R."/>
            <person name="Harrison J."/>
            <person name="Studholme D.J."/>
            <person name="Vicente J."/>
            <person name="Grant M."/>
        </authorList>
    </citation>
    <scope>NUCLEOTIDE SEQUENCE [LARGE SCALE GENOMIC DNA]</scope>
    <source>
        <strain evidence="1 2">NCPPB 101</strain>
    </source>
</reference>
<protein>
    <submittedName>
        <fullName evidence="1">Uncharacterized protein</fullName>
    </submittedName>
</protein>
<sequence length="84" mass="9413">MPLFAIVAPAMQIPILLGGPVLRLERSDLSAPRRTACFISPRKTLLRVFLGDWVQAQRKLIHAEISRDAWLGPQRKPGIFEGHS</sequence>
<evidence type="ECO:0000313" key="1">
    <source>
        <dbReference type="EMBL" id="MCC4621490.1"/>
    </source>
</evidence>
<dbReference type="EMBL" id="JAJGQJ010000043">
    <property type="protein sequence ID" value="MCC4621490.1"/>
    <property type="molecule type" value="Genomic_DNA"/>
</dbReference>
<dbReference type="RefSeq" id="WP_152527264.1">
    <property type="nucleotide sequence ID" value="NZ_CM002139.1"/>
</dbReference>
<name>A0ABS8HHN6_9XANT</name>
<evidence type="ECO:0000313" key="2">
    <source>
        <dbReference type="Proteomes" id="UP001199206"/>
    </source>
</evidence>
<accession>A0ABS8HHN6</accession>
<gene>
    <name evidence="1" type="ORF">LL965_15880</name>
</gene>
<organism evidence="1 2">
    <name type="scientific">Xanthomonas cassavae CFBP 4642</name>
    <dbReference type="NCBI Taxonomy" id="1219375"/>
    <lineage>
        <taxon>Bacteria</taxon>
        <taxon>Pseudomonadati</taxon>
        <taxon>Pseudomonadota</taxon>
        <taxon>Gammaproteobacteria</taxon>
        <taxon>Lysobacterales</taxon>
        <taxon>Lysobacteraceae</taxon>
        <taxon>Xanthomonas</taxon>
    </lineage>
</organism>
<dbReference type="Proteomes" id="UP001199206">
    <property type="component" value="Unassembled WGS sequence"/>
</dbReference>
<proteinExistence type="predicted"/>